<evidence type="ECO:0000313" key="11">
    <source>
        <dbReference type="WBParaSite" id="HDID_0000405201-mRNA-1"/>
    </source>
</evidence>
<evidence type="ECO:0000256" key="8">
    <source>
        <dbReference type="ARBA" id="ARBA00026170"/>
    </source>
</evidence>
<dbReference type="InterPro" id="IPR027417">
    <property type="entry name" value="P-loop_NTPase"/>
</dbReference>
<dbReference type="Pfam" id="PF00400">
    <property type="entry name" value="WD40"/>
    <property type="match status" value="3"/>
</dbReference>
<dbReference type="InterPro" id="IPR020472">
    <property type="entry name" value="WD40_PAC1"/>
</dbReference>
<dbReference type="InterPro" id="IPR013641">
    <property type="entry name" value="KTI12/PSTK"/>
</dbReference>
<dbReference type="WBParaSite" id="HDID_0000405201-mRNA-1">
    <property type="protein sequence ID" value="HDID_0000405201-mRNA-1"/>
    <property type="gene ID" value="HDID_0000405201"/>
</dbReference>
<dbReference type="Gene3D" id="2.130.10.10">
    <property type="entry name" value="YVTN repeat-like/Quinoprotein amine dehydrogenase"/>
    <property type="match status" value="2"/>
</dbReference>
<protein>
    <recommendedName>
        <fullName evidence="8">Protein KTI12 homolog</fullName>
    </recommendedName>
</protein>
<dbReference type="InterPro" id="IPR036322">
    <property type="entry name" value="WD40_repeat_dom_sf"/>
</dbReference>
<keyword evidence="2 9" id="KW-0853">WD repeat</keyword>
<keyword evidence="6" id="KW-0539">Nucleus</keyword>
<keyword evidence="4" id="KW-0547">Nucleotide-binding</keyword>
<evidence type="ECO:0000256" key="4">
    <source>
        <dbReference type="ARBA" id="ARBA00022741"/>
    </source>
</evidence>
<dbReference type="InterPro" id="IPR015943">
    <property type="entry name" value="WD40/YVTN_repeat-like_dom_sf"/>
</dbReference>
<dbReference type="InterPro" id="IPR012972">
    <property type="entry name" value="NLE"/>
</dbReference>
<dbReference type="Gene3D" id="3.40.50.300">
    <property type="entry name" value="P-loop containing nucleotide triphosphate hydrolases"/>
    <property type="match status" value="1"/>
</dbReference>
<evidence type="ECO:0000256" key="3">
    <source>
        <dbReference type="ARBA" id="ARBA00022737"/>
    </source>
</evidence>
<evidence type="ECO:0000256" key="5">
    <source>
        <dbReference type="ARBA" id="ARBA00022840"/>
    </source>
</evidence>
<name>A0A158QDZ3_HYMDI</name>
<comment type="similarity">
    <text evidence="7">Belongs to the KTI12 family.</text>
</comment>
<proteinExistence type="inferred from homology"/>
<keyword evidence="3" id="KW-0677">Repeat</keyword>
<dbReference type="SUPFAM" id="SSF52540">
    <property type="entry name" value="P-loop containing nucleoside triphosphate hydrolases"/>
    <property type="match status" value="1"/>
</dbReference>
<dbReference type="PROSITE" id="PS50082">
    <property type="entry name" value="WD_REPEATS_2"/>
    <property type="match status" value="2"/>
</dbReference>
<dbReference type="InterPro" id="IPR001680">
    <property type="entry name" value="WD40_rpt"/>
</dbReference>
<dbReference type="GO" id="GO:0005524">
    <property type="term" value="F:ATP binding"/>
    <property type="evidence" value="ECO:0007669"/>
    <property type="project" value="UniProtKB-KW"/>
</dbReference>
<feature type="repeat" description="WD" evidence="9">
    <location>
        <begin position="152"/>
        <end position="198"/>
    </location>
</feature>
<dbReference type="AlphaFoldDB" id="A0A158QDZ3"/>
<evidence type="ECO:0000256" key="2">
    <source>
        <dbReference type="ARBA" id="ARBA00022574"/>
    </source>
</evidence>
<evidence type="ECO:0000256" key="6">
    <source>
        <dbReference type="ARBA" id="ARBA00023242"/>
    </source>
</evidence>
<dbReference type="STRING" id="6216.A0A158QDZ3"/>
<dbReference type="SUPFAM" id="SSF50978">
    <property type="entry name" value="WD40 repeat-like"/>
    <property type="match status" value="1"/>
</dbReference>
<dbReference type="PANTHER" id="PTHR12435">
    <property type="match status" value="1"/>
</dbReference>
<organism evidence="11">
    <name type="scientific">Hymenolepis diminuta</name>
    <name type="common">Rat tapeworm</name>
    <dbReference type="NCBI Taxonomy" id="6216"/>
    <lineage>
        <taxon>Eukaryota</taxon>
        <taxon>Metazoa</taxon>
        <taxon>Spiralia</taxon>
        <taxon>Lophotrochozoa</taxon>
        <taxon>Platyhelminthes</taxon>
        <taxon>Cestoda</taxon>
        <taxon>Eucestoda</taxon>
        <taxon>Cyclophyllidea</taxon>
        <taxon>Hymenolepididae</taxon>
        <taxon>Hymenolepis</taxon>
    </lineage>
</organism>
<dbReference type="Pfam" id="PF08154">
    <property type="entry name" value="NLE"/>
    <property type="match status" value="1"/>
</dbReference>
<evidence type="ECO:0000256" key="1">
    <source>
        <dbReference type="ARBA" id="ARBA00004123"/>
    </source>
</evidence>
<dbReference type="PROSITE" id="PS50294">
    <property type="entry name" value="WD_REPEATS_REGION"/>
    <property type="match status" value="2"/>
</dbReference>
<feature type="domain" description="NLE" evidence="10">
    <location>
        <begin position="1"/>
        <end position="35"/>
    </location>
</feature>
<dbReference type="PRINTS" id="PR00320">
    <property type="entry name" value="GPROTEINBRPT"/>
</dbReference>
<evidence type="ECO:0000256" key="9">
    <source>
        <dbReference type="PROSITE-ProRule" id="PRU00221"/>
    </source>
</evidence>
<evidence type="ECO:0000256" key="7">
    <source>
        <dbReference type="ARBA" id="ARBA00025768"/>
    </source>
</evidence>
<dbReference type="GO" id="GO:0005634">
    <property type="term" value="C:nucleus"/>
    <property type="evidence" value="ECO:0007669"/>
    <property type="project" value="UniProtKB-SubCell"/>
</dbReference>
<keyword evidence="5" id="KW-0067">ATP-binding</keyword>
<accession>A0A158QDZ3</accession>
<reference evidence="11" key="1">
    <citation type="submission" date="2016-04" db="UniProtKB">
        <authorList>
            <consortium name="WormBaseParasite"/>
        </authorList>
    </citation>
    <scope>IDENTIFICATION</scope>
</reference>
<dbReference type="SMART" id="SM00320">
    <property type="entry name" value="WD40"/>
    <property type="match status" value="7"/>
</dbReference>
<comment type="subcellular location">
    <subcellularLocation>
        <location evidence="1">Nucleus</location>
    </subcellularLocation>
</comment>
<feature type="repeat" description="WD" evidence="9">
    <location>
        <begin position="329"/>
        <end position="364"/>
    </location>
</feature>
<evidence type="ECO:0000259" key="10">
    <source>
        <dbReference type="Pfam" id="PF08154"/>
    </source>
</evidence>
<sequence>LQNVLRELLEGQGDSVSFDFLINNEFIEGNLDEFLTGKNLTLEVVSVEFTVRQEAPEAIRSINLDDYVSCVRRSGKLILAGDYCGNVKLHTVKSADPLVTITLEDKVKCLEWIKKGSKASDDSIFVSGDFNQNIRLWVLNVEKNSLECAAICKGHSNTVMSLAATSSIPGCQANIFASGSSDNTIKIWSASPDKSDLSFETGGISHVPKSEVKIPVRIPRLTLGGHRAMVTQVCWYNEGGVGASPATTAPRLLSCSWDQSLRLWDVDVSCGSDNVTDAAPKCGEARCVVVGSALNDLSAASQGILVAACDNKVRIYDLRAKDALAQVGFQSHSGWLTSVAWAPHRSDHFVTGSIDKMVKLWDTRRISAPLYDLMGHQDMVTCVDWTQPDEDGQHYIVSSSADASVKTTITEKLVEMLREEKPECDIEIVSEEEIARANQAYKGEEKDPREVIFKNTALEKQLRAQIKSDAERVLSRKKGISTGVVIVDSTNFIKALRYDTFCIAKSLGQKQAVIHCTTPESMCREINTKLGRYSEEVISDLIYRFECPNPDARWDNPLYEISLPDANFSPDPEEEFKISMKDLVSNIITDLLQSKTKVKQNKTTVITRAAAPGYIQLVEKATNKVINIILEAQSKGEEKMCLPNQEGISLQLAGNLQPWTQTTLAKAKRNFLAFLRSGQRATKVGEDEMCALFVGFLNNEAQRDALFA</sequence>
<dbReference type="Pfam" id="PF08433">
    <property type="entry name" value="KTI12"/>
    <property type="match status" value="1"/>
</dbReference>